<evidence type="ECO:0000313" key="5">
    <source>
        <dbReference type="Proteomes" id="UP000288459"/>
    </source>
</evidence>
<reference evidence="3 5" key="2">
    <citation type="submission" date="2017-08" db="EMBL/GenBank/DDBJ databases">
        <title>Sequencing of Escherichia coli CCPM 6219.</title>
        <authorList>
            <person name="Liu S.-L."/>
            <person name="Zhou Y.-J."/>
            <person name="Zhao M.-F."/>
        </authorList>
    </citation>
    <scope>NUCLEOTIDE SEQUENCE [LARGE SCALE GENOMIC DNA]</scope>
    <source>
        <strain evidence="3 5">CCPM 6219</strain>
    </source>
</reference>
<evidence type="ECO:0000313" key="6">
    <source>
        <dbReference type="Proteomes" id="UP000447081"/>
    </source>
</evidence>
<dbReference type="Proteomes" id="UP000188855">
    <property type="component" value="Unassembled WGS sequence"/>
</dbReference>
<evidence type="ECO:0000313" key="4">
    <source>
        <dbReference type="Proteomes" id="UP000188855"/>
    </source>
</evidence>
<dbReference type="EMBL" id="WUIG01000008">
    <property type="protein sequence ID" value="MXJ07242.1"/>
    <property type="molecule type" value="Genomic_DNA"/>
</dbReference>
<reference evidence="1 6" key="3">
    <citation type="submission" date="2019-12" db="EMBL/GenBank/DDBJ databases">
        <title>Enteriobacteria Tanzani isolates_10434.</title>
        <authorList>
            <person name="Subbiah M."/>
            <person name="Call D."/>
        </authorList>
    </citation>
    <scope>NUCLEOTIDE SEQUENCE [LARGE SCALE GENOMIC DNA]</scope>
    <source>
        <strain evidence="1 6">10434wG3</strain>
    </source>
</reference>
<sequence length="63" mass="7225">MTKEEKILYLFQLSVKTHTAYQTAAMTSDKNYSTSENPIDDISKLYDKFEALLDKKFAEAGLE</sequence>
<accession>A0A1V3VWD2</accession>
<organism evidence="3 5">
    <name type="scientific">Escherichia coli</name>
    <dbReference type="NCBI Taxonomy" id="562"/>
    <lineage>
        <taxon>Bacteria</taxon>
        <taxon>Pseudomonadati</taxon>
        <taxon>Pseudomonadota</taxon>
        <taxon>Gammaproteobacteria</taxon>
        <taxon>Enterobacterales</taxon>
        <taxon>Enterobacteriaceae</taxon>
        <taxon>Escherichia</taxon>
    </lineage>
</organism>
<dbReference type="AlphaFoldDB" id="A0A1V3VWD2"/>
<dbReference type="Proteomes" id="UP000288459">
    <property type="component" value="Unassembled WGS sequence"/>
</dbReference>
<dbReference type="EMBL" id="NPIM01000110">
    <property type="protein sequence ID" value="RVE14456.1"/>
    <property type="molecule type" value="Genomic_DNA"/>
</dbReference>
<protein>
    <submittedName>
        <fullName evidence="3">Uncharacterized protein</fullName>
    </submittedName>
</protein>
<dbReference type="Proteomes" id="UP000447081">
    <property type="component" value="Unassembled WGS sequence"/>
</dbReference>
<gene>
    <name evidence="2" type="ORF">BMT91_17240</name>
    <name evidence="3" type="ORF">CIG67_08380</name>
    <name evidence="1" type="ORF">GRW24_01870</name>
</gene>
<evidence type="ECO:0000313" key="2">
    <source>
        <dbReference type="EMBL" id="OOK26264.1"/>
    </source>
</evidence>
<reference evidence="2 4" key="1">
    <citation type="submission" date="2016-10" db="EMBL/GenBank/DDBJ databases">
        <title>Whole genome sequences of antibiotic resistant commensal Escherichia coli from healthy Australian adults.</title>
        <authorList>
            <person name="Moran R.A."/>
            <person name="Anantham S."/>
            <person name="Nigro S.J."/>
            <person name="Holt K.E."/>
            <person name="Hall R.M."/>
        </authorList>
    </citation>
    <scope>NUCLEOTIDE SEQUENCE [LARGE SCALE GENOMIC DNA]</scope>
    <source>
        <strain evidence="2 4">2.3-R4</strain>
    </source>
</reference>
<evidence type="ECO:0000313" key="3">
    <source>
        <dbReference type="EMBL" id="RVE14456.1"/>
    </source>
</evidence>
<proteinExistence type="predicted"/>
<evidence type="ECO:0000313" key="1">
    <source>
        <dbReference type="EMBL" id="MXJ07242.1"/>
    </source>
</evidence>
<name>A0A1V3VWD2_ECOLX</name>
<dbReference type="RefSeq" id="WP_000159356.1">
    <property type="nucleotide sequence ID" value="NZ_BFFZ01000049.1"/>
</dbReference>
<comment type="caution">
    <text evidence="3">The sequence shown here is derived from an EMBL/GenBank/DDBJ whole genome shotgun (WGS) entry which is preliminary data.</text>
</comment>
<dbReference type="EMBL" id="MPAF01000033">
    <property type="protein sequence ID" value="OOK26264.1"/>
    <property type="molecule type" value="Genomic_DNA"/>
</dbReference>